<evidence type="ECO:0000256" key="2">
    <source>
        <dbReference type="SAM" id="Phobius"/>
    </source>
</evidence>
<dbReference type="EMBL" id="BSFJ01000020">
    <property type="protein sequence ID" value="GLK73061.1"/>
    <property type="molecule type" value="Genomic_DNA"/>
</dbReference>
<protein>
    <submittedName>
        <fullName evidence="3">Uncharacterized protein</fullName>
    </submittedName>
</protein>
<reference evidence="3" key="2">
    <citation type="submission" date="2023-01" db="EMBL/GenBank/DDBJ databases">
        <authorList>
            <person name="Sun Q."/>
            <person name="Evtushenko L."/>
        </authorList>
    </citation>
    <scope>NUCLEOTIDE SEQUENCE</scope>
    <source>
        <strain evidence="3">VKM B-2484</strain>
    </source>
</reference>
<keyword evidence="2" id="KW-1133">Transmembrane helix</keyword>
<keyword evidence="2" id="KW-0812">Transmembrane</keyword>
<proteinExistence type="predicted"/>
<feature type="region of interest" description="Disordered" evidence="1">
    <location>
        <begin position="116"/>
        <end position="148"/>
    </location>
</feature>
<gene>
    <name evidence="3" type="ORF">GCM10017643_31770</name>
</gene>
<evidence type="ECO:0000256" key="1">
    <source>
        <dbReference type="SAM" id="MobiDB-lite"/>
    </source>
</evidence>
<dbReference type="RefSeq" id="WP_246544300.1">
    <property type="nucleotide sequence ID" value="NZ_BSFJ01000020.1"/>
</dbReference>
<dbReference type="Proteomes" id="UP001143370">
    <property type="component" value="Unassembled WGS sequence"/>
</dbReference>
<evidence type="ECO:0000313" key="4">
    <source>
        <dbReference type="Proteomes" id="UP001143370"/>
    </source>
</evidence>
<feature type="compositionally biased region" description="Polar residues" evidence="1">
    <location>
        <begin position="1"/>
        <end position="18"/>
    </location>
</feature>
<evidence type="ECO:0000313" key="3">
    <source>
        <dbReference type="EMBL" id="GLK73061.1"/>
    </source>
</evidence>
<comment type="caution">
    <text evidence="3">The sequence shown here is derived from an EMBL/GenBank/DDBJ whole genome shotgun (WGS) entry which is preliminary data.</text>
</comment>
<keyword evidence="4" id="KW-1185">Reference proteome</keyword>
<keyword evidence="2" id="KW-0472">Membrane</keyword>
<sequence>MNSVTESRNASSGLTSGSPEPLPSGATLPGHDDGRDSARHYAAVGFFGVVALSVVSLAVAAYAFRPGEPLAPQAAPFAHGDDGFPTMGVAADMPTLRPSLGPDDDDSITVFDGATGRREVMSRTSPLDTADAAHFAGGGEGEATTLTP</sequence>
<name>A0A9W6N0D6_9HYPH</name>
<organism evidence="3 4">
    <name type="scientific">Ancylobacter dichloromethanicus</name>
    <dbReference type="NCBI Taxonomy" id="518825"/>
    <lineage>
        <taxon>Bacteria</taxon>
        <taxon>Pseudomonadati</taxon>
        <taxon>Pseudomonadota</taxon>
        <taxon>Alphaproteobacteria</taxon>
        <taxon>Hyphomicrobiales</taxon>
        <taxon>Xanthobacteraceae</taxon>
        <taxon>Ancylobacter</taxon>
    </lineage>
</organism>
<feature type="region of interest" description="Disordered" evidence="1">
    <location>
        <begin position="1"/>
        <end position="34"/>
    </location>
</feature>
<accession>A0A9W6N0D6</accession>
<feature type="transmembrane region" description="Helical" evidence="2">
    <location>
        <begin position="41"/>
        <end position="64"/>
    </location>
</feature>
<dbReference type="AlphaFoldDB" id="A0A9W6N0D6"/>
<reference evidence="3" key="1">
    <citation type="journal article" date="2014" name="Int. J. Syst. Evol. Microbiol.">
        <title>Complete genome sequence of Corynebacterium casei LMG S-19264T (=DSM 44701T), isolated from a smear-ripened cheese.</title>
        <authorList>
            <consortium name="US DOE Joint Genome Institute (JGI-PGF)"/>
            <person name="Walter F."/>
            <person name="Albersmeier A."/>
            <person name="Kalinowski J."/>
            <person name="Ruckert C."/>
        </authorList>
    </citation>
    <scope>NUCLEOTIDE SEQUENCE</scope>
    <source>
        <strain evidence="3">VKM B-2484</strain>
    </source>
</reference>